<protein>
    <recommendedName>
        <fullName evidence="4">Transcriptional regulator LacI/GalR-like sensor domain-containing protein</fullName>
    </recommendedName>
</protein>
<dbReference type="AlphaFoldDB" id="X1CKR2"/>
<dbReference type="InterPro" id="IPR028082">
    <property type="entry name" value="Peripla_BP_I"/>
</dbReference>
<comment type="caution">
    <text evidence="5">The sequence shown here is derived from an EMBL/GenBank/DDBJ whole genome shotgun (WGS) entry which is preliminary data.</text>
</comment>
<evidence type="ECO:0000256" key="3">
    <source>
        <dbReference type="ARBA" id="ARBA00023163"/>
    </source>
</evidence>
<keyword evidence="2" id="KW-0238">DNA-binding</keyword>
<dbReference type="EMBL" id="BART01033588">
    <property type="protein sequence ID" value="GAH08951.1"/>
    <property type="molecule type" value="Genomic_DNA"/>
</dbReference>
<dbReference type="Pfam" id="PF13377">
    <property type="entry name" value="Peripla_BP_3"/>
    <property type="match status" value="1"/>
</dbReference>
<keyword evidence="3" id="KW-0804">Transcription</keyword>
<dbReference type="InterPro" id="IPR046335">
    <property type="entry name" value="LacI/GalR-like_sensor"/>
</dbReference>
<proteinExistence type="predicted"/>
<evidence type="ECO:0000313" key="5">
    <source>
        <dbReference type="EMBL" id="GAH08951.1"/>
    </source>
</evidence>
<feature type="non-terminal residue" evidence="5">
    <location>
        <position position="1"/>
    </location>
</feature>
<reference evidence="5" key="1">
    <citation type="journal article" date="2014" name="Front. Microbiol.">
        <title>High frequency of phylogenetically diverse reductive dehalogenase-homologous genes in deep subseafloor sedimentary metagenomes.</title>
        <authorList>
            <person name="Kawai M."/>
            <person name="Futagami T."/>
            <person name="Toyoda A."/>
            <person name="Takaki Y."/>
            <person name="Nishi S."/>
            <person name="Hori S."/>
            <person name="Arai W."/>
            <person name="Tsubouchi T."/>
            <person name="Morono Y."/>
            <person name="Uchiyama I."/>
            <person name="Ito T."/>
            <person name="Fujiyama A."/>
            <person name="Inagaki F."/>
            <person name="Takami H."/>
        </authorList>
    </citation>
    <scope>NUCLEOTIDE SEQUENCE</scope>
    <source>
        <strain evidence="5">Expedition CK06-06</strain>
    </source>
</reference>
<name>X1CKR2_9ZZZZ</name>
<dbReference type="CDD" id="cd06267">
    <property type="entry name" value="PBP1_LacI_sugar_binding-like"/>
    <property type="match status" value="1"/>
</dbReference>
<gene>
    <name evidence="5" type="ORF">S01H4_57659</name>
</gene>
<keyword evidence="1" id="KW-0805">Transcription regulation</keyword>
<dbReference type="GO" id="GO:0000976">
    <property type="term" value="F:transcription cis-regulatory region binding"/>
    <property type="evidence" value="ECO:0007669"/>
    <property type="project" value="TreeGrafter"/>
</dbReference>
<evidence type="ECO:0000259" key="4">
    <source>
        <dbReference type="Pfam" id="PF13377"/>
    </source>
</evidence>
<dbReference type="PANTHER" id="PTHR30146:SF109">
    <property type="entry name" value="HTH-TYPE TRANSCRIPTIONAL REGULATOR GALS"/>
    <property type="match status" value="1"/>
</dbReference>
<dbReference type="PANTHER" id="PTHR30146">
    <property type="entry name" value="LACI-RELATED TRANSCRIPTIONAL REPRESSOR"/>
    <property type="match status" value="1"/>
</dbReference>
<organism evidence="5">
    <name type="scientific">marine sediment metagenome</name>
    <dbReference type="NCBI Taxonomy" id="412755"/>
    <lineage>
        <taxon>unclassified sequences</taxon>
        <taxon>metagenomes</taxon>
        <taxon>ecological metagenomes</taxon>
    </lineage>
</organism>
<dbReference type="GO" id="GO:0003700">
    <property type="term" value="F:DNA-binding transcription factor activity"/>
    <property type="evidence" value="ECO:0007669"/>
    <property type="project" value="TreeGrafter"/>
</dbReference>
<accession>X1CKR2</accession>
<evidence type="ECO:0000256" key="2">
    <source>
        <dbReference type="ARBA" id="ARBA00023125"/>
    </source>
</evidence>
<evidence type="ECO:0000256" key="1">
    <source>
        <dbReference type="ARBA" id="ARBA00023015"/>
    </source>
</evidence>
<feature type="domain" description="Transcriptional regulator LacI/GalR-like sensor" evidence="4">
    <location>
        <begin position="6"/>
        <end position="159"/>
    </location>
</feature>
<dbReference type="Gene3D" id="3.40.50.2300">
    <property type="match status" value="1"/>
</dbReference>
<sequence>KVHNQTNIAFITGPIHETSSKRRLEGYKNSLLRNNIEINDNFIKIGEWNNSSGYKLIKELFSQKEKATSIFTASSTMALGVLKALKEIGLKAPEDIRLVSFDNLDFTEATQPPLTTINKVEEKIGKEAANMLLRKIKDKDLNNYEEVYIPMEIVIRESCGCSNIQ</sequence>
<dbReference type="SUPFAM" id="SSF53822">
    <property type="entry name" value="Periplasmic binding protein-like I"/>
    <property type="match status" value="1"/>
</dbReference>